<dbReference type="CDD" id="cd13634">
    <property type="entry name" value="PBP2_Sco4506"/>
    <property type="match status" value="1"/>
</dbReference>
<dbReference type="RefSeq" id="WP_093071539.1">
    <property type="nucleotide sequence ID" value="NZ_FOGV01000001.1"/>
</dbReference>
<dbReference type="OrthoDB" id="9810112at2"/>
<dbReference type="Gene3D" id="3.40.190.10">
    <property type="entry name" value="Periplasmic binding protein-like II"/>
    <property type="match status" value="2"/>
</dbReference>
<comment type="similarity">
    <text evidence="4">Belongs to the MqnA/MqnD family. MqnA subfamily.</text>
</comment>
<dbReference type="InterPro" id="IPR003773">
    <property type="entry name" value="Menaquinone_biosynth"/>
</dbReference>
<dbReference type="GO" id="GO:0009234">
    <property type="term" value="P:menaquinone biosynthetic process"/>
    <property type="evidence" value="ECO:0007669"/>
    <property type="project" value="UniProtKB-UniRule"/>
</dbReference>
<gene>
    <name evidence="4" type="primary">mqnA</name>
    <name evidence="5" type="ORF">SAMN05444126_10168</name>
</gene>
<evidence type="ECO:0000313" key="6">
    <source>
        <dbReference type="Proteomes" id="UP000199318"/>
    </source>
</evidence>
<proteinExistence type="inferred from homology"/>
<dbReference type="PANTHER" id="PTHR37690">
    <property type="entry name" value="CHORISMATE DEHYDRATASE"/>
    <property type="match status" value="1"/>
</dbReference>
<comment type="caution">
    <text evidence="5">The sequence shown here is derived from an EMBL/GenBank/DDBJ whole genome shotgun (WGS) entry which is preliminary data.</text>
</comment>
<dbReference type="EC" id="4.2.1.151" evidence="4"/>
<dbReference type="STRING" id="1464123.SAMN05444126_10168"/>
<dbReference type="SUPFAM" id="SSF53850">
    <property type="entry name" value="Periplasmic binding protein-like II"/>
    <property type="match status" value="1"/>
</dbReference>
<dbReference type="EMBL" id="FOGV01000001">
    <property type="protein sequence ID" value="SER42561.1"/>
    <property type="molecule type" value="Genomic_DNA"/>
</dbReference>
<dbReference type="AlphaFoldDB" id="A0A1H9P363"/>
<evidence type="ECO:0000313" key="5">
    <source>
        <dbReference type="EMBL" id="SER42561.1"/>
    </source>
</evidence>
<dbReference type="PANTHER" id="PTHR37690:SF1">
    <property type="entry name" value="CHORISMATE DEHYDRATASE"/>
    <property type="match status" value="1"/>
</dbReference>
<dbReference type="UniPathway" id="UPA00079"/>
<comment type="pathway">
    <text evidence="1 4">Quinol/quinone metabolism; menaquinone biosynthesis.</text>
</comment>
<dbReference type="InterPro" id="IPR030868">
    <property type="entry name" value="MqnA"/>
</dbReference>
<evidence type="ECO:0000256" key="1">
    <source>
        <dbReference type="ARBA" id="ARBA00004863"/>
    </source>
</evidence>
<comment type="function">
    <text evidence="4">Catalyzes the dehydration of chorismate into 3-[(1-carboxyvinyl)oxy]benzoate, a step in the biosynthesis of menaquinone (MK, vitamin K2).</text>
</comment>
<accession>A0A1H9P363</accession>
<dbReference type="Pfam" id="PF02621">
    <property type="entry name" value="VitK2_biosynth"/>
    <property type="match status" value="1"/>
</dbReference>
<keyword evidence="3 4" id="KW-0456">Lyase</keyword>
<keyword evidence="6" id="KW-1185">Reference proteome</keyword>
<name>A0A1H9P363_9BACI</name>
<dbReference type="GO" id="GO:0016836">
    <property type="term" value="F:hydro-lyase activity"/>
    <property type="evidence" value="ECO:0007669"/>
    <property type="project" value="UniProtKB-UniRule"/>
</dbReference>
<sequence length="291" mass="33120">MNLVIGEISYTNILPLFYYLNRDRLQEIGFTFEPAIPSQLNQEMSEGNIHVGGISSFSYAEHADEYTLLPNLSVSSPRAVGSIFIFSHAPINQLSGKRIALTSSSATSVHLLMIILQEFYGADAIYTTVSPDYDAMMSEYDACLLIGDDAIMAHMYKQNHSYIYDLGEEWHKWTGYPMTYAVIAVRNEILRSYPDAMLELTEQITKSKEICRSDGFQRMIASVKQTYSGSETFWHHYFQGLNYDLSDQHLAGLLYYFELAYKYGLLQEPVRDIAVWQRPASEHIFSLGGSE</sequence>
<dbReference type="Proteomes" id="UP000199318">
    <property type="component" value="Unassembled WGS sequence"/>
</dbReference>
<reference evidence="6" key="1">
    <citation type="submission" date="2016-10" db="EMBL/GenBank/DDBJ databases">
        <authorList>
            <person name="de Groot N.N."/>
        </authorList>
    </citation>
    <scope>NUCLEOTIDE SEQUENCE [LARGE SCALE GENOMIC DNA]</scope>
    <source>
        <strain evidence="6">10nlg</strain>
    </source>
</reference>
<evidence type="ECO:0000256" key="4">
    <source>
        <dbReference type="HAMAP-Rule" id="MF_00995"/>
    </source>
</evidence>
<dbReference type="HAMAP" id="MF_00995">
    <property type="entry name" value="MqnA"/>
    <property type="match status" value="1"/>
</dbReference>
<evidence type="ECO:0000256" key="3">
    <source>
        <dbReference type="ARBA" id="ARBA00023239"/>
    </source>
</evidence>
<evidence type="ECO:0000256" key="2">
    <source>
        <dbReference type="ARBA" id="ARBA00022428"/>
    </source>
</evidence>
<comment type="catalytic activity">
    <reaction evidence="4">
        <text>chorismate = 3-[(1-carboxyvinyl)-oxy]benzoate + H2O</text>
        <dbReference type="Rhea" id="RHEA:40051"/>
        <dbReference type="ChEBI" id="CHEBI:15377"/>
        <dbReference type="ChEBI" id="CHEBI:29748"/>
        <dbReference type="ChEBI" id="CHEBI:76981"/>
        <dbReference type="EC" id="4.2.1.151"/>
    </reaction>
</comment>
<protein>
    <recommendedName>
        <fullName evidence="4">Chorismate dehydratase</fullName>
        <ecNumber evidence="4">4.2.1.151</ecNumber>
    </recommendedName>
    <alternativeName>
        <fullName evidence="4">Menaquinone biosynthetic enzyme MqnA</fullName>
    </alternativeName>
</protein>
<organism evidence="5 6">
    <name type="scientific">Salisediminibacterium halotolerans</name>
    <dbReference type="NCBI Taxonomy" id="517425"/>
    <lineage>
        <taxon>Bacteria</taxon>
        <taxon>Bacillati</taxon>
        <taxon>Bacillota</taxon>
        <taxon>Bacilli</taxon>
        <taxon>Bacillales</taxon>
        <taxon>Bacillaceae</taxon>
        <taxon>Salisediminibacterium</taxon>
    </lineage>
</organism>
<keyword evidence="2 4" id="KW-0474">Menaquinone biosynthesis</keyword>